<evidence type="ECO:0000259" key="6">
    <source>
        <dbReference type="SMART" id="SM00662"/>
    </source>
</evidence>
<evidence type="ECO:0000256" key="5">
    <source>
        <dbReference type="ARBA" id="ARBA00023274"/>
    </source>
</evidence>
<dbReference type="Gene3D" id="2.170.120.12">
    <property type="entry name" value="DNA-directed RNA polymerase, insert domain"/>
    <property type="match status" value="1"/>
</dbReference>
<dbReference type="InterPro" id="IPR001971">
    <property type="entry name" value="Ribosomal_uS11"/>
</dbReference>
<proteinExistence type="inferred from homology"/>
<dbReference type="GO" id="GO:0003899">
    <property type="term" value="F:DNA-directed RNA polymerase activity"/>
    <property type="evidence" value="ECO:0007669"/>
    <property type="project" value="InterPro"/>
</dbReference>
<evidence type="ECO:0000256" key="1">
    <source>
        <dbReference type="ARBA" id="ARBA00006194"/>
    </source>
</evidence>
<dbReference type="SMART" id="SM00662">
    <property type="entry name" value="RPOLD"/>
    <property type="match status" value="1"/>
</dbReference>
<accession>A0A9N9DZE7</accession>
<reference evidence="7" key="1">
    <citation type="submission" date="2021-06" db="EMBL/GenBank/DDBJ databases">
        <authorList>
            <person name="Kallberg Y."/>
            <person name="Tangrot J."/>
            <person name="Rosling A."/>
        </authorList>
    </citation>
    <scope>NUCLEOTIDE SEQUENCE</scope>
    <source>
        <strain evidence="7">MT106</strain>
    </source>
</reference>
<dbReference type="InterPro" id="IPR036967">
    <property type="entry name" value="Ribosomal_uS11_sf"/>
</dbReference>
<dbReference type="Gene3D" id="3.30.1360.10">
    <property type="entry name" value="RNA polymerase, RBP11-like subunit"/>
    <property type="match status" value="1"/>
</dbReference>
<keyword evidence="3" id="KW-0689">Ribosomal protein</keyword>
<dbReference type="EMBL" id="CAJVPL010005057">
    <property type="protein sequence ID" value="CAG8654102.1"/>
    <property type="molecule type" value="Genomic_DNA"/>
</dbReference>
<evidence type="ECO:0000313" key="7">
    <source>
        <dbReference type="EMBL" id="CAG8654102.1"/>
    </source>
</evidence>
<dbReference type="GO" id="GO:0006412">
    <property type="term" value="P:translation"/>
    <property type="evidence" value="ECO:0007669"/>
    <property type="project" value="InterPro"/>
</dbReference>
<dbReference type="SUPFAM" id="SSF53137">
    <property type="entry name" value="Translational machinery components"/>
    <property type="match status" value="1"/>
</dbReference>
<dbReference type="GO" id="GO:1990904">
    <property type="term" value="C:ribonucleoprotein complex"/>
    <property type="evidence" value="ECO:0007669"/>
    <property type="project" value="UniProtKB-KW"/>
</dbReference>
<dbReference type="InterPro" id="IPR036603">
    <property type="entry name" value="RBP11-like"/>
</dbReference>
<dbReference type="SUPFAM" id="SSF56553">
    <property type="entry name" value="Insert subdomain of RNA polymerase alpha subunit"/>
    <property type="match status" value="1"/>
</dbReference>
<dbReference type="InterPro" id="IPR036643">
    <property type="entry name" value="RNApol_insert_sf"/>
</dbReference>
<name>A0A9N9DZE7_9GLOM</name>
<gene>
    <name evidence="7" type="ORF">AGERDE_LOCUS11524</name>
</gene>
<dbReference type="Pfam" id="PF00411">
    <property type="entry name" value="Ribosomal_S11"/>
    <property type="match status" value="1"/>
</dbReference>
<keyword evidence="4" id="KW-0804">Transcription</keyword>
<dbReference type="Gene3D" id="3.30.420.80">
    <property type="entry name" value="Ribosomal protein S11"/>
    <property type="match status" value="1"/>
</dbReference>
<comment type="similarity">
    <text evidence="1">Belongs to the universal ribosomal protein uS11 family.</text>
</comment>
<keyword evidence="5" id="KW-0687">Ribonucleoprotein</keyword>
<dbReference type="Proteomes" id="UP000789831">
    <property type="component" value="Unassembled WGS sequence"/>
</dbReference>
<dbReference type="OrthoDB" id="1654884at2759"/>
<organism evidence="7 8">
    <name type="scientific">Ambispora gerdemannii</name>
    <dbReference type="NCBI Taxonomy" id="144530"/>
    <lineage>
        <taxon>Eukaryota</taxon>
        <taxon>Fungi</taxon>
        <taxon>Fungi incertae sedis</taxon>
        <taxon>Mucoromycota</taxon>
        <taxon>Glomeromycotina</taxon>
        <taxon>Glomeromycetes</taxon>
        <taxon>Archaeosporales</taxon>
        <taxon>Ambisporaceae</taxon>
        <taxon>Ambispora</taxon>
    </lineage>
</organism>
<keyword evidence="2" id="KW-0240">DNA-directed RNA polymerase</keyword>
<dbReference type="GO" id="GO:0055029">
    <property type="term" value="C:nuclear DNA-directed RNA polymerase complex"/>
    <property type="evidence" value="ECO:0007669"/>
    <property type="project" value="UniProtKB-ARBA"/>
</dbReference>
<dbReference type="GO" id="GO:0006351">
    <property type="term" value="P:DNA-templated transcription"/>
    <property type="evidence" value="ECO:0007669"/>
    <property type="project" value="InterPro"/>
</dbReference>
<dbReference type="GO" id="GO:0046983">
    <property type="term" value="F:protein dimerization activity"/>
    <property type="evidence" value="ECO:0007669"/>
    <property type="project" value="InterPro"/>
</dbReference>
<evidence type="ECO:0000256" key="4">
    <source>
        <dbReference type="ARBA" id="ARBA00023163"/>
    </source>
</evidence>
<dbReference type="GO" id="GO:0003735">
    <property type="term" value="F:structural constituent of ribosome"/>
    <property type="evidence" value="ECO:0007669"/>
    <property type="project" value="InterPro"/>
</dbReference>
<dbReference type="GO" id="GO:0005840">
    <property type="term" value="C:ribosome"/>
    <property type="evidence" value="ECO:0007669"/>
    <property type="project" value="UniProtKB-KW"/>
</dbReference>
<protein>
    <submittedName>
        <fullName evidence="7">4806_t:CDS:1</fullName>
    </submittedName>
</protein>
<evidence type="ECO:0000256" key="3">
    <source>
        <dbReference type="ARBA" id="ARBA00022980"/>
    </source>
</evidence>
<feature type="domain" description="DNA-directed RNA polymerase RpoA/D/Rpb3-type" evidence="6">
    <location>
        <begin position="143"/>
        <end position="348"/>
    </location>
</feature>
<feature type="non-terminal residue" evidence="7">
    <location>
        <position position="377"/>
    </location>
</feature>
<dbReference type="AlphaFoldDB" id="A0A9N9DZE7"/>
<dbReference type="HAMAP" id="MF_01310">
    <property type="entry name" value="Ribosomal_uS11"/>
    <property type="match status" value="1"/>
</dbReference>
<comment type="caution">
    <text evidence="7">The sequence shown here is derived from an EMBL/GenBank/DDBJ whole genome shotgun (WGS) entry which is preliminary data.</text>
</comment>
<evidence type="ECO:0000256" key="2">
    <source>
        <dbReference type="ARBA" id="ARBA00022478"/>
    </source>
</evidence>
<evidence type="ECO:0000313" key="8">
    <source>
        <dbReference type="Proteomes" id="UP000789831"/>
    </source>
</evidence>
<sequence length="377" mass="41851">MVAVKKGSKKETKAKKIKKVPEGRGIIHGKFSFNNTILQLSKENGDILGKQDSGGSVEIGNNKKVTGTKKATAFMAEKAAEEIIRRAVEFGVYNVKVQVKGIGSGRDAVIKKILEEKSLTVEELIDRTPNPHEEIVLKNKPHTASYVFHRLPPGMGIVLGNYLRQFLLKYTSGIAPVGAKIRDKDGSAESEFSVLVGVRETTPYLIINLKNIIVEEKKKKEGIFCLELNIENKEKQERVITAADFQKDKDIEIKNPELYLATLAPTAKEEQEKNYFAGEEDVIVFDTDYSPVKGGMVNFQTTLDVNSQEIPEEKLTVTITTNGAVKPKKVLQEVLEMSKNFFSTITDSISMADAILHEKIETSLPMARSLTKLLAKL</sequence>
<dbReference type="InterPro" id="IPR011263">
    <property type="entry name" value="DNA-dir_RNA_pol_RpoA/D/Rpb3"/>
</dbReference>
<dbReference type="Pfam" id="PF01000">
    <property type="entry name" value="RNA_pol_A_bac"/>
    <property type="match status" value="1"/>
</dbReference>
<keyword evidence="8" id="KW-1185">Reference proteome</keyword>
<dbReference type="SUPFAM" id="SSF55257">
    <property type="entry name" value="RBP11-like subunits of RNA polymerase"/>
    <property type="match status" value="1"/>
</dbReference>
<dbReference type="PANTHER" id="PTHR11759">
    <property type="entry name" value="40S RIBOSOMAL PROTEIN S14/30S RIBOSOMAL PROTEIN S11"/>
    <property type="match status" value="1"/>
</dbReference>
<dbReference type="InterPro" id="IPR011262">
    <property type="entry name" value="DNA-dir_RNA_pol_insert"/>
</dbReference>